<dbReference type="OrthoDB" id="422042at2759"/>
<dbReference type="InterPro" id="IPR004859">
    <property type="entry name" value="Xrn1_N"/>
</dbReference>
<proteinExistence type="predicted"/>
<accession>A0A812LZS6</accession>
<evidence type="ECO:0000259" key="1">
    <source>
        <dbReference type="Pfam" id="PF03159"/>
    </source>
</evidence>
<dbReference type="GO" id="GO:0003676">
    <property type="term" value="F:nucleic acid binding"/>
    <property type="evidence" value="ECO:0007669"/>
    <property type="project" value="InterPro"/>
</dbReference>
<dbReference type="GO" id="GO:0004527">
    <property type="term" value="F:exonuclease activity"/>
    <property type="evidence" value="ECO:0007669"/>
    <property type="project" value="InterPro"/>
</dbReference>
<name>A0A812LZS6_9DINO</name>
<organism evidence="2 3">
    <name type="scientific">Symbiodinium necroappetens</name>
    <dbReference type="NCBI Taxonomy" id="1628268"/>
    <lineage>
        <taxon>Eukaryota</taxon>
        <taxon>Sar</taxon>
        <taxon>Alveolata</taxon>
        <taxon>Dinophyceae</taxon>
        <taxon>Suessiales</taxon>
        <taxon>Symbiodiniaceae</taxon>
        <taxon>Symbiodinium</taxon>
    </lineage>
</organism>
<reference evidence="2" key="1">
    <citation type="submission" date="2021-02" db="EMBL/GenBank/DDBJ databases">
        <authorList>
            <person name="Dougan E. K."/>
            <person name="Rhodes N."/>
            <person name="Thang M."/>
            <person name="Chan C."/>
        </authorList>
    </citation>
    <scope>NUCLEOTIDE SEQUENCE</scope>
</reference>
<dbReference type="EMBL" id="CAJNJA010010251">
    <property type="protein sequence ID" value="CAE7255395.1"/>
    <property type="molecule type" value="Genomic_DNA"/>
</dbReference>
<evidence type="ECO:0000313" key="3">
    <source>
        <dbReference type="Proteomes" id="UP000601435"/>
    </source>
</evidence>
<dbReference type="Proteomes" id="UP000601435">
    <property type="component" value="Unassembled WGS sequence"/>
</dbReference>
<dbReference type="Pfam" id="PF03159">
    <property type="entry name" value="XRN_N"/>
    <property type="match status" value="1"/>
</dbReference>
<gene>
    <name evidence="2" type="primary">TRPT1</name>
    <name evidence="2" type="ORF">SNEC2469_LOCUS5548</name>
</gene>
<protein>
    <submittedName>
        <fullName evidence="2">TRPT1 protein</fullName>
    </submittedName>
</protein>
<sequence length="1462" mass="162113">MGIPRLTQWLRSTFPDAFALEADLQAEHVYLDVNCILHEALGALGGSAPEETFLRHVFQRLEIILAQIHCSASLYLALDGAAAAAKDSTGANAIRARIKRFTYLQSANPPEENRPEVSEQRRRRRARLDHLLPKLFAEQNEDQALRLGHLALISDDPDNAEKLSHNKRCKNVLDICWQVIGSDILTSHDDSISILVNLLVPSATRSEVFRGLAEFAREKGTIEMLLKHVDMPALGHHLVKAVSRCGNVEDRDVAQACSLTAASMENAEDRVAFCNFIISQDGGDSFMLKLFDAWPWQFGSLQLIETLDSFLISPVDNLMWDAQTANRQEFAEKWLTFLIRQFLEPAAESTTSMQALGDTLQVKDSTFRKILLTQESLLEHLVSNLVVSLLTNRQDHCRIRAAMYAALHVASSREPSALPHLANHARFDTLVALAVENMQLAMEEIGERKEHDIINVLTIFLQNEATKKAWPNSIINLTEGGIDKPLYKLAATFMDEAPAKQRSAEAAAPEKGQSKTQLTNYILKELASGRVEQRLQAALERVRVILDATKDPQAAGDVHHQYEDKYLLVEGVTNAAVASQLNSFSALGLTMQQVQKLQEWSKDKVVSFQFNAEEACSYLREETREEEDPTRHVEEVSVRGALQAAFTSKVVTKITEYFWKFEAKYELVAIRGVGESADDRLCLVTRTGQAELITSAKQSPRPEVKKPAAKLQVNVSWLFRNLKNDKAVPGFTVDRLAKHCKTPRRNGDVHQAYNHCERLAVFAKQVSTYLSGLFQVQTAAKKSLDLGALRDDSIFSPVLPVMVQSSQEAIEDLGPASESIVLVEAVREEAQSNVQLTVQDSNRLLQEEVRSLKGKQTDLAEAFPEEGLATRAEAFAVVTLQHVARVCSSWADAVGYVEDMLRKQLAAAIGKEVSPGDFAAYMRFHYRKLFHEAFLPKPLCFSVRRSDTHSPEGTVSIEEAVVGSGGDSNINSPIVTMVASTAESAPMTFPLNASTNVTFAGETHLHAWLSHQFSGQSGCELSLVARARQFSSMLVLIGRVSSATSFDPKYAAIIQNKDELTIPLNLSTIPSPKEFKDAIESLSPEQQAFAKAFRAMQLESTLFGVLVVQIKPQLEQVLNLADDSLTKEIKLTQDLMQLFIKYQIPSDLLSFDASSGEAEILNPTAAERLERVKGHVQAMHEMLAQAKQDDLQEREREVLYNDPFAFERGSGRTMVREALQLSAAAVNQSVPIMMGGAAPPLGAAPGGAPRRGTRDYTQVPVEMDQRFEKLDTDNSLRPTIINPGERWTKRSQKALLASPSTSHLSKAEQKTEREAAFDLLDALTKSGALPLTHASLHVVVAATHCFDKTVTETVIQNNINPIAKVERSSLIMASTVHQKPVPDLIKDEQVQRVTDNSPQLFLKELEKLTESVDFLIFPADLNAAERKHAHEAKWESGVPCKRKFEAFGHQAGFSGNPQVSRW</sequence>
<comment type="caution">
    <text evidence="2">The sequence shown here is derived from an EMBL/GenBank/DDBJ whole genome shotgun (WGS) entry which is preliminary data.</text>
</comment>
<feature type="domain" description="Xrn1 N-terminal" evidence="1">
    <location>
        <begin position="1"/>
        <end position="121"/>
    </location>
</feature>
<dbReference type="Gene3D" id="3.40.50.12390">
    <property type="match status" value="1"/>
</dbReference>
<evidence type="ECO:0000313" key="2">
    <source>
        <dbReference type="EMBL" id="CAE7255395.1"/>
    </source>
</evidence>
<keyword evidence="3" id="KW-1185">Reference proteome</keyword>